<evidence type="ECO:0000313" key="7">
    <source>
        <dbReference type="EMBL" id="UJF31839.1"/>
    </source>
</evidence>
<evidence type="ECO:0000256" key="5">
    <source>
        <dbReference type="ARBA" id="ARBA00038939"/>
    </source>
</evidence>
<dbReference type="Gene3D" id="3.20.20.80">
    <property type="entry name" value="Glycosidases"/>
    <property type="match status" value="1"/>
</dbReference>
<dbReference type="Pfam" id="PF23915">
    <property type="entry name" value="SusG_C"/>
    <property type="match status" value="1"/>
</dbReference>
<keyword evidence="2" id="KW-0378">Hydrolase</keyword>
<gene>
    <name evidence="7" type="ORF">L0M14_18985</name>
</gene>
<evidence type="ECO:0000256" key="3">
    <source>
        <dbReference type="ARBA" id="ARBA00023295"/>
    </source>
</evidence>
<dbReference type="SMART" id="SM00642">
    <property type="entry name" value="Aamy"/>
    <property type="match status" value="1"/>
</dbReference>
<dbReference type="CDD" id="cd11333">
    <property type="entry name" value="AmyAc_SI_OligoGlu_DGase"/>
    <property type="match status" value="1"/>
</dbReference>
<reference evidence="7 8" key="1">
    <citation type="journal article" date="2024" name="Int. J. Syst. Evol. Microbiol.">
        <title>Paenibacillus hexagrammi sp. nov., a novel bacterium isolated from the gut content of Hexagrammos agrammus.</title>
        <authorList>
            <person name="Jung H.K."/>
            <person name="Kim D.G."/>
            <person name="Zin H."/>
            <person name="Park J."/>
            <person name="Jung H."/>
            <person name="Kim Y.O."/>
            <person name="Kong H.J."/>
            <person name="Kim J.W."/>
            <person name="Kim Y.S."/>
        </authorList>
    </citation>
    <scope>NUCLEOTIDE SEQUENCE [LARGE SCALE GENOMIC DNA]</scope>
    <source>
        <strain evidence="7 8">YPD9-1</strain>
    </source>
</reference>
<evidence type="ECO:0000256" key="2">
    <source>
        <dbReference type="ARBA" id="ARBA00022801"/>
    </source>
</evidence>
<evidence type="ECO:0000256" key="4">
    <source>
        <dbReference type="ARBA" id="ARBA00036217"/>
    </source>
</evidence>
<name>A0ABY3SF29_9BACL</name>
<dbReference type="Pfam" id="PF00128">
    <property type="entry name" value="Alpha-amylase"/>
    <property type="match status" value="1"/>
</dbReference>
<dbReference type="NCBIfam" id="NF008183">
    <property type="entry name" value="PRK10933.1"/>
    <property type="match status" value="1"/>
</dbReference>
<dbReference type="RefSeq" id="WP_235118184.1">
    <property type="nucleotide sequence ID" value="NZ_CP090978.1"/>
</dbReference>
<evidence type="ECO:0000256" key="1">
    <source>
        <dbReference type="ARBA" id="ARBA00008061"/>
    </source>
</evidence>
<dbReference type="InterPro" id="IPR017853">
    <property type="entry name" value="GH"/>
</dbReference>
<organism evidence="7 8">
    <name type="scientific">Paenibacillus hexagrammi</name>
    <dbReference type="NCBI Taxonomy" id="2908839"/>
    <lineage>
        <taxon>Bacteria</taxon>
        <taxon>Bacillati</taxon>
        <taxon>Bacillota</taxon>
        <taxon>Bacilli</taxon>
        <taxon>Bacillales</taxon>
        <taxon>Paenibacillaceae</taxon>
        <taxon>Paenibacillus</taxon>
    </lineage>
</organism>
<dbReference type="EC" id="3.2.1.10" evidence="5"/>
<feature type="domain" description="Glycosyl hydrolase family 13 catalytic" evidence="6">
    <location>
        <begin position="13"/>
        <end position="419"/>
    </location>
</feature>
<comment type="similarity">
    <text evidence="1">Belongs to the glycosyl hydrolase 13 family.</text>
</comment>
<protein>
    <recommendedName>
        <fullName evidence="5">oligo-1,6-glucosidase</fullName>
        <ecNumber evidence="5">3.2.1.10</ecNumber>
    </recommendedName>
</protein>
<dbReference type="InterPro" id="IPR045857">
    <property type="entry name" value="O16G_dom_2"/>
</dbReference>
<dbReference type="SUPFAM" id="SSF51445">
    <property type="entry name" value="(Trans)glycosidases"/>
    <property type="match status" value="1"/>
</dbReference>
<sequence length="562" mass="65974">MAKQWWKDSVVYQIYPRSFMDSNGDGIGDLKGIISKLDYLQTLGVDVVWLCPVYESPNDDNGYDISNYQSIMKDFGTLADWEELLKGLHDRGMKLIMDLVVNHSSDEHAWFVESRKSKDNEYRDYYIWRPGQDGHAPNDWGSFFSGSAWQYDEQTEEYFLHLFSKKQPDLNWENPKLRQEVYDMMKWWLDKGIDGFRMDVINLISKVPELPSVVEGNHDSYHFGGDYFMNGPRVHEYLQEMNREVLSKYDIMTVGEAIGVTPEEAALYVGEERNELNMVFHFELMDVDSGEHGKWDVKPWKLSDIKRIIKKWQLELQDKGWNSLYLNNHDQPRMLSRFGNDTVYHKESAKMLATLLHTLQGTPYIYQGEEIGMTNVKFASIEEYKDIETLNMYQEQLAAGKDVDSIMNSIYVKGRDNGRTPMQWSSDRHAGFTKGMPWISVNPNYEQINVEQALQDPESIFHYYKKLIELRKVHNVTGYSNYRALMEDNDRIFAYIRSNNEEQLLVILNFTGEPASFVLDEDIRYQRNTLLISNYDAAESEDIRHIELRPYEARVYKLLKKQ</sequence>
<dbReference type="PANTHER" id="PTHR10357">
    <property type="entry name" value="ALPHA-AMYLASE FAMILY MEMBER"/>
    <property type="match status" value="1"/>
</dbReference>
<dbReference type="InterPro" id="IPR056300">
    <property type="entry name" value="SusG-like_C"/>
</dbReference>
<keyword evidence="3" id="KW-0326">Glycosidase</keyword>
<comment type="catalytic activity">
    <reaction evidence="4">
        <text>Hydrolysis of (1-&gt;6)-alpha-D-glucosidic linkages in some oligosaccharides produced from starch and glycogen by alpha-amylase, and in isomaltose.</text>
        <dbReference type="EC" id="3.2.1.10"/>
    </reaction>
</comment>
<dbReference type="Gene3D" id="2.60.40.1180">
    <property type="entry name" value="Golgi alpha-mannosidase II"/>
    <property type="match status" value="1"/>
</dbReference>
<dbReference type="Gene3D" id="3.90.400.10">
    <property type="entry name" value="Oligo-1,6-glucosidase, Domain 2"/>
    <property type="match status" value="1"/>
</dbReference>
<dbReference type="InterPro" id="IPR006047">
    <property type="entry name" value="GH13_cat_dom"/>
</dbReference>
<evidence type="ECO:0000259" key="6">
    <source>
        <dbReference type="SMART" id="SM00642"/>
    </source>
</evidence>
<dbReference type="InterPro" id="IPR013780">
    <property type="entry name" value="Glyco_hydro_b"/>
</dbReference>
<accession>A0ABY3SF29</accession>
<dbReference type="SUPFAM" id="SSF51011">
    <property type="entry name" value="Glycosyl hydrolase domain"/>
    <property type="match status" value="1"/>
</dbReference>
<proteinExistence type="inferred from homology"/>
<dbReference type="EMBL" id="CP090978">
    <property type="protein sequence ID" value="UJF31839.1"/>
    <property type="molecule type" value="Genomic_DNA"/>
</dbReference>
<dbReference type="Proteomes" id="UP001649230">
    <property type="component" value="Chromosome"/>
</dbReference>
<keyword evidence="8" id="KW-1185">Reference proteome</keyword>
<evidence type="ECO:0000313" key="8">
    <source>
        <dbReference type="Proteomes" id="UP001649230"/>
    </source>
</evidence>
<dbReference type="PANTHER" id="PTHR10357:SF184">
    <property type="entry name" value="OLIGO-1,6-GLUCOSIDASE 1"/>
    <property type="match status" value="1"/>
</dbReference>